<reference evidence="1" key="1">
    <citation type="submission" date="2020-05" db="EMBL/GenBank/DDBJ databases">
        <authorList>
            <person name="Chiriac C."/>
            <person name="Salcher M."/>
            <person name="Ghai R."/>
            <person name="Kavagutti S V."/>
        </authorList>
    </citation>
    <scope>NUCLEOTIDE SEQUENCE</scope>
</reference>
<gene>
    <name evidence="1" type="ORF">UFOPK3519_01120</name>
</gene>
<dbReference type="AlphaFoldDB" id="A0A6J7GGS4"/>
<dbReference type="GO" id="GO:0016757">
    <property type="term" value="F:glycosyltransferase activity"/>
    <property type="evidence" value="ECO:0007669"/>
    <property type="project" value="TreeGrafter"/>
</dbReference>
<dbReference type="PANTHER" id="PTHR45947">
    <property type="entry name" value="SULFOQUINOVOSYL TRANSFERASE SQD2"/>
    <property type="match status" value="1"/>
</dbReference>
<dbReference type="Pfam" id="PF13692">
    <property type="entry name" value="Glyco_trans_1_4"/>
    <property type="match status" value="1"/>
</dbReference>
<dbReference type="InterPro" id="IPR050194">
    <property type="entry name" value="Glycosyltransferase_grp1"/>
</dbReference>
<dbReference type="EMBL" id="CAFBMG010000086">
    <property type="protein sequence ID" value="CAB4906216.1"/>
    <property type="molecule type" value="Genomic_DNA"/>
</dbReference>
<dbReference type="PANTHER" id="PTHR45947:SF3">
    <property type="entry name" value="SULFOQUINOVOSYL TRANSFERASE SQD2"/>
    <property type="match status" value="1"/>
</dbReference>
<protein>
    <submittedName>
        <fullName evidence="1">Unannotated protein</fullName>
    </submittedName>
</protein>
<proteinExistence type="predicted"/>
<dbReference type="Gene3D" id="3.40.50.2000">
    <property type="entry name" value="Glycogen Phosphorylase B"/>
    <property type="match status" value="2"/>
</dbReference>
<sequence>MTHTPIRVVVVAHGPPLKGGIATVALDLVEDPTLNAEFEMVFLNTAQNDSQRGKLALANIKRAAADALNTFRLARKGTVVHSHAVQDPWLVAWRQVVIAVAARLRGARVLLHNHNQAPYMERPGEYQVGKLNRWAFALLDKLVEANILIAAAGEPNIRQYMPTVELPVIANSVVVDTVPQSSAVHDPPVILFIGEILERKGIVILLDALDQLDARSASGQGTGNYELRILGDNRAGLDPLKDQMVQEITARGRAATMTGPVSRSEVYRHLSEADLYVFPTFTEGQPFTVIEALAAGVPIVASNIQAISNMITDGVNGRMIPIDDTAGFSQAISELLADPEQRCQISQANRTLALQRFDRSVFSERIAELYRKYGSAAH</sequence>
<name>A0A6J7GGS4_9ZZZZ</name>
<organism evidence="1">
    <name type="scientific">freshwater metagenome</name>
    <dbReference type="NCBI Taxonomy" id="449393"/>
    <lineage>
        <taxon>unclassified sequences</taxon>
        <taxon>metagenomes</taxon>
        <taxon>ecological metagenomes</taxon>
    </lineage>
</organism>
<evidence type="ECO:0000313" key="1">
    <source>
        <dbReference type="EMBL" id="CAB4906216.1"/>
    </source>
</evidence>
<dbReference type="CDD" id="cd03801">
    <property type="entry name" value="GT4_PimA-like"/>
    <property type="match status" value="1"/>
</dbReference>
<accession>A0A6J7GGS4</accession>
<dbReference type="SUPFAM" id="SSF53756">
    <property type="entry name" value="UDP-Glycosyltransferase/glycogen phosphorylase"/>
    <property type="match status" value="1"/>
</dbReference>